<name>A0ABY5LGG7_9SPHN</name>
<dbReference type="Pfam" id="PF14305">
    <property type="entry name" value="ATPgrasp_TupA"/>
    <property type="match status" value="1"/>
</dbReference>
<protein>
    <recommendedName>
        <fullName evidence="3">TupA-like ATPgrasp</fullName>
    </recommendedName>
</protein>
<reference evidence="1" key="1">
    <citation type="submission" date="2022-07" db="EMBL/GenBank/DDBJ databases">
        <title>Sphingomonas sp. nov., a novel bacterium isolated from the north slope of the Mount Everest.</title>
        <authorList>
            <person name="Cui X."/>
            <person name="Liu Y."/>
        </authorList>
    </citation>
    <scope>NUCLEOTIDE SEQUENCE</scope>
    <source>
        <strain evidence="1">S5-59</strain>
    </source>
</reference>
<dbReference type="Proteomes" id="UP001058533">
    <property type="component" value="Chromosome"/>
</dbReference>
<accession>A0ABY5LGG7</accession>
<keyword evidence="2" id="KW-1185">Reference proteome</keyword>
<dbReference type="EMBL" id="CP101740">
    <property type="protein sequence ID" value="UUL83806.1"/>
    <property type="molecule type" value="Genomic_DNA"/>
</dbReference>
<evidence type="ECO:0008006" key="3">
    <source>
        <dbReference type="Google" id="ProtNLM"/>
    </source>
</evidence>
<evidence type="ECO:0000313" key="1">
    <source>
        <dbReference type="EMBL" id="UUL83806.1"/>
    </source>
</evidence>
<sequence length="322" mass="35711">MTAQATIRMKDSDLSSAGWHEFTCAAPMERAFNHLIAGTYFEQKFERWPLPPLDSAALINDLIFSRMIDPRWSPLQRALVDKSTAKTEAQRLCPSLRLPETLAVIPMESVRSADHLHGLLQPFIGTDAIAKPSHASGGTVFLTGDLAPADIHVLHELAAIDYATIMREMQYWRLPRKVIVEALVRAAATTRPNDFKFHCIDGEPLLCQVDHSRFGDAWSRLYRVPSFEPMYPGDGLVPPDDYRLPDRDRLAALIAAARALAAPFDFVRVDLYDGIDGVYFGEATFTPAASLGIAPSAAGCHRVTATHREYSDTLMTAFRSGR</sequence>
<proteinExistence type="predicted"/>
<dbReference type="RefSeq" id="WP_256507642.1">
    <property type="nucleotide sequence ID" value="NZ_CP101740.1"/>
</dbReference>
<gene>
    <name evidence="1" type="ORF">NMP03_06320</name>
</gene>
<dbReference type="InterPro" id="IPR029465">
    <property type="entry name" value="ATPgrasp_TupA"/>
</dbReference>
<organism evidence="1 2">
    <name type="scientific">Sphingomonas qomolangmaensis</name>
    <dbReference type="NCBI Taxonomy" id="2918765"/>
    <lineage>
        <taxon>Bacteria</taxon>
        <taxon>Pseudomonadati</taxon>
        <taxon>Pseudomonadota</taxon>
        <taxon>Alphaproteobacteria</taxon>
        <taxon>Sphingomonadales</taxon>
        <taxon>Sphingomonadaceae</taxon>
        <taxon>Sphingomonas</taxon>
    </lineage>
</organism>
<evidence type="ECO:0000313" key="2">
    <source>
        <dbReference type="Proteomes" id="UP001058533"/>
    </source>
</evidence>
<dbReference type="SUPFAM" id="SSF56059">
    <property type="entry name" value="Glutathione synthetase ATP-binding domain-like"/>
    <property type="match status" value="1"/>
</dbReference>